<dbReference type="GO" id="GO:0005886">
    <property type="term" value="C:plasma membrane"/>
    <property type="evidence" value="ECO:0007669"/>
    <property type="project" value="UniProtKB-SubCell"/>
</dbReference>
<name>A0A397BUA5_APHAT</name>
<evidence type="ECO:0000256" key="1">
    <source>
        <dbReference type="ARBA" id="ARBA00004141"/>
    </source>
</evidence>
<sequence>QTPSVQPQPALNATQRTDQPFQLLVKPLLKSTVSQRDTSGVILDAFVASGRSFSDILQKIWDEFKPRLKGLAAKTDSGWSLDVPDIADWTSSMHLRHNKKVVDATKSEQEWNQWLVKVKDKTVMLVVFEYGTKLGRQQDFDDFTTECIRPQVTDRAGATAETSLRDVVASLQAQWSPYPIADSSFRLVVHSTQEVQHRSMYKNDHPAVQYDTRGQPVDAYGRPIAMAAPVPYTSSASVGTVAPIKPTVAAPSGFRDWPFAILFLGNIGAIIVLLIMYGSTVFNSLNGTSKTAFPSSSSTFSSDNITTILYLCAGLTVIAAVLSLAMLSFTIRYARQMIQIALWWSVVMFFGFAAFAVIKKNYTVAIVTGIIGLFALCYAYAVQDRIPFAAANLRAAGAAIRKHPSTHVVAFVFLLVQIAWVFVWAFAVVGITNKLTENSTPAPTSRTATVASGGRCIASAQCLTNYCTSGVCKEPNVYAQLKSTSYVAYFFLLLSFFWGVQVFKNIIHATVAGTVATWWFSSDSKGATGASLGRATTTSLGSICFGSLIVAVLQTLRQLAEEASRQGDCAACIAQCILGCLQSLMETFNRWAFVYVGIYGYKFMDAGRAVMQLFHDRGFDAIINDDLVGTALTFAAFGVGCLCALLGLVYYYIDVSNQFQYAEYILPLTGLFFGLGVAIIPMGVVDSAVATIFVCFAEDPVALQHSHPEHFNELMTEWHRQYPEIMVASGYYVVA</sequence>
<gene>
    <name evidence="7" type="ORF">DYB36_005567</name>
</gene>
<accession>A0A397BUA5</accession>
<feature type="transmembrane region" description="Helical" evidence="6">
    <location>
        <begin position="627"/>
        <end position="653"/>
    </location>
</feature>
<proteinExistence type="inferred from homology"/>
<feature type="transmembrane region" description="Helical" evidence="6">
    <location>
        <begin position="408"/>
        <end position="431"/>
    </location>
</feature>
<evidence type="ECO:0000256" key="4">
    <source>
        <dbReference type="ARBA" id="ARBA00022989"/>
    </source>
</evidence>
<evidence type="ECO:0000256" key="6">
    <source>
        <dbReference type="RuleBase" id="RU368066"/>
    </source>
</evidence>
<dbReference type="GO" id="GO:0022857">
    <property type="term" value="F:transmembrane transporter activity"/>
    <property type="evidence" value="ECO:0007669"/>
    <property type="project" value="UniProtKB-UniRule"/>
</dbReference>
<dbReference type="PANTHER" id="PTHR12385">
    <property type="entry name" value="CHOLINE TRANSPORTER-LIKE (SLC FAMILY 44)"/>
    <property type="match status" value="1"/>
</dbReference>
<evidence type="ECO:0000313" key="8">
    <source>
        <dbReference type="Proteomes" id="UP000265427"/>
    </source>
</evidence>
<feature type="transmembrane region" description="Helical" evidence="6">
    <location>
        <begin position="341"/>
        <end position="358"/>
    </location>
</feature>
<comment type="subcellular location">
    <subcellularLocation>
        <location evidence="6">Cell membrane</location>
        <topology evidence="6">Multi-pass membrane protein</topology>
    </subcellularLocation>
    <subcellularLocation>
        <location evidence="1">Membrane</location>
        <topology evidence="1">Multi-pass membrane protein</topology>
    </subcellularLocation>
</comment>
<dbReference type="Pfam" id="PF04515">
    <property type="entry name" value="Choline_transpo"/>
    <property type="match status" value="1"/>
</dbReference>
<comment type="caution">
    <text evidence="7">The sequence shown here is derived from an EMBL/GenBank/DDBJ whole genome shotgun (WGS) entry which is preliminary data.</text>
</comment>
<keyword evidence="5 6" id="KW-0472">Membrane</keyword>
<comment type="similarity">
    <text evidence="2 6">Belongs to the CTL (choline transporter-like) family.</text>
</comment>
<comment type="function">
    <text evidence="6">Choline transporter.</text>
</comment>
<dbReference type="InterPro" id="IPR007603">
    <property type="entry name" value="Choline_transptr-like"/>
</dbReference>
<feature type="transmembrane region" description="Helical" evidence="6">
    <location>
        <begin position="259"/>
        <end position="278"/>
    </location>
</feature>
<dbReference type="PANTHER" id="PTHR12385:SF4">
    <property type="entry name" value="PROTEIN PNS1"/>
    <property type="match status" value="1"/>
</dbReference>
<keyword evidence="4 6" id="KW-1133">Transmembrane helix</keyword>
<protein>
    <recommendedName>
        <fullName evidence="6">Choline transporter-like protein</fullName>
    </recommendedName>
</protein>
<organism evidence="7 8">
    <name type="scientific">Aphanomyces astaci</name>
    <name type="common">Crayfish plague agent</name>
    <dbReference type="NCBI Taxonomy" id="112090"/>
    <lineage>
        <taxon>Eukaryota</taxon>
        <taxon>Sar</taxon>
        <taxon>Stramenopiles</taxon>
        <taxon>Oomycota</taxon>
        <taxon>Saprolegniomycetes</taxon>
        <taxon>Saprolegniales</taxon>
        <taxon>Verrucalvaceae</taxon>
        <taxon>Aphanomyces</taxon>
    </lineage>
</organism>
<feature type="transmembrane region" description="Helical" evidence="6">
    <location>
        <begin position="486"/>
        <end position="503"/>
    </location>
</feature>
<feature type="transmembrane region" description="Helical" evidence="6">
    <location>
        <begin position="673"/>
        <end position="697"/>
    </location>
</feature>
<dbReference type="AlphaFoldDB" id="A0A397BUA5"/>
<feature type="transmembrane region" description="Helical" evidence="6">
    <location>
        <begin position="308"/>
        <end position="329"/>
    </location>
</feature>
<evidence type="ECO:0000313" key="7">
    <source>
        <dbReference type="EMBL" id="RHY24211.1"/>
    </source>
</evidence>
<evidence type="ECO:0000256" key="3">
    <source>
        <dbReference type="ARBA" id="ARBA00022692"/>
    </source>
</evidence>
<dbReference type="EMBL" id="QUSZ01001916">
    <property type="protein sequence ID" value="RHY24211.1"/>
    <property type="molecule type" value="Genomic_DNA"/>
</dbReference>
<dbReference type="Proteomes" id="UP000265427">
    <property type="component" value="Unassembled WGS sequence"/>
</dbReference>
<evidence type="ECO:0000256" key="5">
    <source>
        <dbReference type="ARBA" id="ARBA00023136"/>
    </source>
</evidence>
<keyword evidence="3 6" id="KW-0812">Transmembrane</keyword>
<feature type="transmembrane region" description="Helical" evidence="6">
    <location>
        <begin position="364"/>
        <end position="382"/>
    </location>
</feature>
<evidence type="ECO:0000256" key="2">
    <source>
        <dbReference type="ARBA" id="ARBA00007168"/>
    </source>
</evidence>
<reference evidence="7 8" key="1">
    <citation type="submission" date="2018-08" db="EMBL/GenBank/DDBJ databases">
        <title>Aphanomyces genome sequencing and annotation.</title>
        <authorList>
            <person name="Minardi D."/>
            <person name="Oidtmann B."/>
            <person name="Van Der Giezen M."/>
            <person name="Studholme D.J."/>
        </authorList>
    </citation>
    <scope>NUCLEOTIDE SEQUENCE [LARGE SCALE GENOMIC DNA]</scope>
    <source>
        <strain evidence="7 8">Kv</strain>
    </source>
</reference>
<dbReference type="VEuPathDB" id="FungiDB:H257_11876"/>
<feature type="non-terminal residue" evidence="7">
    <location>
        <position position="1"/>
    </location>
</feature>